<reference evidence="2" key="1">
    <citation type="journal article" date="2017" name="Front. Plant Sci.">
        <title>Climate Clever Clovers: New Paradigm to Reduce the Environmental Footprint of Ruminants by Breeding Low Methanogenic Forages Utilizing Haplotype Variation.</title>
        <authorList>
            <person name="Kaur P."/>
            <person name="Appels R."/>
            <person name="Bayer P.E."/>
            <person name="Keeble-Gagnere G."/>
            <person name="Wang J."/>
            <person name="Hirakawa H."/>
            <person name="Shirasawa K."/>
            <person name="Vercoe P."/>
            <person name="Stefanova K."/>
            <person name="Durmic Z."/>
            <person name="Nichols P."/>
            <person name="Revell C."/>
            <person name="Isobe S.N."/>
            <person name="Edwards D."/>
            <person name="Erskine W."/>
        </authorList>
    </citation>
    <scope>NUCLEOTIDE SEQUENCE [LARGE SCALE GENOMIC DNA]</scope>
    <source>
        <strain evidence="2">cv. Daliak</strain>
    </source>
</reference>
<name>A0A2Z6MDL9_TRISU</name>
<dbReference type="OrthoDB" id="1386480at2759"/>
<dbReference type="PANTHER" id="PTHR47150">
    <property type="entry name" value="OS12G0169200 PROTEIN"/>
    <property type="match status" value="1"/>
</dbReference>
<keyword evidence="2" id="KW-1185">Reference proteome</keyword>
<evidence type="ECO:0008006" key="3">
    <source>
        <dbReference type="Google" id="ProtNLM"/>
    </source>
</evidence>
<protein>
    <recommendedName>
        <fullName evidence="3">DDE Tnp4 domain-containing protein</fullName>
    </recommendedName>
</protein>
<gene>
    <name evidence="1" type="ORF">TSUD_148370</name>
</gene>
<dbReference type="PANTHER" id="PTHR47150:SF5">
    <property type="entry name" value="OS07G0546750 PROTEIN"/>
    <property type="match status" value="1"/>
</dbReference>
<accession>A0A2Z6MDL9</accession>
<organism evidence="1 2">
    <name type="scientific">Trifolium subterraneum</name>
    <name type="common">Subterranean clover</name>
    <dbReference type="NCBI Taxonomy" id="3900"/>
    <lineage>
        <taxon>Eukaryota</taxon>
        <taxon>Viridiplantae</taxon>
        <taxon>Streptophyta</taxon>
        <taxon>Embryophyta</taxon>
        <taxon>Tracheophyta</taxon>
        <taxon>Spermatophyta</taxon>
        <taxon>Magnoliopsida</taxon>
        <taxon>eudicotyledons</taxon>
        <taxon>Gunneridae</taxon>
        <taxon>Pentapetalae</taxon>
        <taxon>rosids</taxon>
        <taxon>fabids</taxon>
        <taxon>Fabales</taxon>
        <taxon>Fabaceae</taxon>
        <taxon>Papilionoideae</taxon>
        <taxon>50 kb inversion clade</taxon>
        <taxon>NPAAA clade</taxon>
        <taxon>Hologalegina</taxon>
        <taxon>IRL clade</taxon>
        <taxon>Trifolieae</taxon>
        <taxon>Trifolium</taxon>
    </lineage>
</organism>
<dbReference type="EMBL" id="DF973411">
    <property type="protein sequence ID" value="GAU29928.1"/>
    <property type="molecule type" value="Genomic_DNA"/>
</dbReference>
<dbReference type="Proteomes" id="UP000242715">
    <property type="component" value="Unassembled WGS sequence"/>
</dbReference>
<evidence type="ECO:0000313" key="1">
    <source>
        <dbReference type="EMBL" id="GAU29928.1"/>
    </source>
</evidence>
<proteinExistence type="predicted"/>
<dbReference type="AlphaFoldDB" id="A0A2Z6MDL9"/>
<sequence length="276" mass="32483">MDPQSEPDKLFAKHQEGCRKDIERAFGVLQARFKIIREPARLWDIADLSIIMRSCIILHNMIVEDERDSYAQRWTDFEQSEESGSSAPQPFSTEVLPAFANHVRARSELRDQKAHNELQADLVKHIWTKVLVARYRLERGRLREGGIYMVEGDCENTGWYPWLDCRPLCERFGRLFDLAENKSCSVAEMFSMGWEVGGEAWVWRRQLWVWEEEMLRECQTLLLHFSFQVQSSDSWQWQPDIDTGYSVRGAYQLFIGYKYFRLPTKANLVYRGIISP</sequence>
<dbReference type="InterPro" id="IPR006912">
    <property type="entry name" value="Harbinger_derived_prot"/>
</dbReference>
<dbReference type="Pfam" id="PF04827">
    <property type="entry name" value="Plant_tran"/>
    <property type="match status" value="1"/>
</dbReference>
<evidence type="ECO:0000313" key="2">
    <source>
        <dbReference type="Proteomes" id="UP000242715"/>
    </source>
</evidence>